<protein>
    <submittedName>
        <fullName evidence="1">Uncharacterized protein</fullName>
    </submittedName>
</protein>
<sequence>MALPREVTYLRTSATMAFPAGRLLGVVGGQGYVLAPDGWARLGSTLPSTVAEIGREEAEEWCEDQGWPLTLLDDSWPTTP</sequence>
<name>A0ABT1JJ42_ACTCY</name>
<gene>
    <name evidence="1" type="ORF">G443_002796</name>
</gene>
<proteinExistence type="predicted"/>
<reference evidence="1 2" key="1">
    <citation type="submission" date="2022-06" db="EMBL/GenBank/DDBJ databases">
        <title>Genomic Encyclopedia of Type Strains, Phase I: the one thousand microbial genomes (KMG-I) project.</title>
        <authorList>
            <person name="Kyrpides N."/>
        </authorList>
    </citation>
    <scope>NUCLEOTIDE SEQUENCE [LARGE SCALE GENOMIC DNA]</scope>
    <source>
        <strain evidence="1 2">DSM 43889</strain>
    </source>
</reference>
<dbReference type="RefSeq" id="WP_026417496.1">
    <property type="nucleotide sequence ID" value="NZ_AUBJ02000001.1"/>
</dbReference>
<accession>A0ABT1JJ42</accession>
<dbReference type="Proteomes" id="UP000791080">
    <property type="component" value="Unassembled WGS sequence"/>
</dbReference>
<organism evidence="1 2">
    <name type="scientific">Actinoalloteichus caeruleus DSM 43889</name>
    <dbReference type="NCBI Taxonomy" id="1120930"/>
    <lineage>
        <taxon>Bacteria</taxon>
        <taxon>Bacillati</taxon>
        <taxon>Actinomycetota</taxon>
        <taxon>Actinomycetes</taxon>
        <taxon>Pseudonocardiales</taxon>
        <taxon>Pseudonocardiaceae</taxon>
        <taxon>Actinoalloteichus</taxon>
        <taxon>Actinoalloteichus cyanogriseus</taxon>
    </lineage>
</organism>
<evidence type="ECO:0000313" key="1">
    <source>
        <dbReference type="EMBL" id="MCP2332526.1"/>
    </source>
</evidence>
<keyword evidence="2" id="KW-1185">Reference proteome</keyword>
<comment type="caution">
    <text evidence="1">The sequence shown here is derived from an EMBL/GenBank/DDBJ whole genome shotgun (WGS) entry which is preliminary data.</text>
</comment>
<dbReference type="EMBL" id="AUBJ02000001">
    <property type="protein sequence ID" value="MCP2332526.1"/>
    <property type="molecule type" value="Genomic_DNA"/>
</dbReference>
<evidence type="ECO:0000313" key="2">
    <source>
        <dbReference type="Proteomes" id="UP000791080"/>
    </source>
</evidence>